<dbReference type="Proteomes" id="UP001237105">
    <property type="component" value="Unassembled WGS sequence"/>
</dbReference>
<sequence length="103" mass="10836">MTARPVDGLGQLQLSATSLEPSTAYILYARREGDRVPLVDFTTDVEGAAPQVLVFARFTGVYDDRLVVARATGTFADAGNGDRAGHAGHAGHGDREAHGHDAC</sequence>
<protein>
    <submittedName>
        <fullName evidence="2">Uncharacterized protein</fullName>
    </submittedName>
</protein>
<evidence type="ECO:0000313" key="3">
    <source>
        <dbReference type="Proteomes" id="UP001237105"/>
    </source>
</evidence>
<reference evidence="2 3" key="1">
    <citation type="submission" date="2023-05" db="EMBL/GenBank/DDBJ databases">
        <title>Draft genome sequence of Streptomyces sp. B-S-A12 isolated from a cave soil in Thailand.</title>
        <authorList>
            <person name="Chamroensaksri N."/>
            <person name="Muangham S."/>
        </authorList>
    </citation>
    <scope>NUCLEOTIDE SEQUENCE [LARGE SCALE GENOMIC DNA]</scope>
    <source>
        <strain evidence="2 3">B-S-A12</strain>
    </source>
</reference>
<organism evidence="2 3">
    <name type="scientific">Streptomyces luteolus</name>
    <dbReference type="NCBI Taxonomy" id="3043615"/>
    <lineage>
        <taxon>Bacteria</taxon>
        <taxon>Bacillati</taxon>
        <taxon>Actinomycetota</taxon>
        <taxon>Actinomycetes</taxon>
        <taxon>Kitasatosporales</taxon>
        <taxon>Streptomycetaceae</taxon>
        <taxon>Streptomyces</taxon>
    </lineage>
</organism>
<name>A0ABT6SRD3_9ACTN</name>
<comment type="caution">
    <text evidence="2">The sequence shown here is derived from an EMBL/GenBank/DDBJ whole genome shotgun (WGS) entry which is preliminary data.</text>
</comment>
<gene>
    <name evidence="2" type="ORF">QIT00_06200</name>
</gene>
<feature type="region of interest" description="Disordered" evidence="1">
    <location>
        <begin position="76"/>
        <end position="103"/>
    </location>
</feature>
<evidence type="ECO:0000256" key="1">
    <source>
        <dbReference type="SAM" id="MobiDB-lite"/>
    </source>
</evidence>
<accession>A0ABT6SRD3</accession>
<dbReference type="RefSeq" id="WP_282534078.1">
    <property type="nucleotide sequence ID" value="NZ_JASCIS010000005.1"/>
</dbReference>
<proteinExistence type="predicted"/>
<feature type="compositionally biased region" description="Basic and acidic residues" evidence="1">
    <location>
        <begin position="91"/>
        <end position="103"/>
    </location>
</feature>
<dbReference type="EMBL" id="JASCIS010000005">
    <property type="protein sequence ID" value="MDI3418155.1"/>
    <property type="molecule type" value="Genomic_DNA"/>
</dbReference>
<evidence type="ECO:0000313" key="2">
    <source>
        <dbReference type="EMBL" id="MDI3418155.1"/>
    </source>
</evidence>
<keyword evidence="3" id="KW-1185">Reference proteome</keyword>